<keyword evidence="9 11" id="KW-0368">Histidine biosynthesis</keyword>
<evidence type="ECO:0000259" key="12">
    <source>
        <dbReference type="Pfam" id="PF00155"/>
    </source>
</evidence>
<evidence type="ECO:0000256" key="3">
    <source>
        <dbReference type="ARBA" id="ARBA00007970"/>
    </source>
</evidence>
<proteinExistence type="inferred from homology"/>
<evidence type="ECO:0000256" key="8">
    <source>
        <dbReference type="ARBA" id="ARBA00022898"/>
    </source>
</evidence>
<evidence type="ECO:0000256" key="7">
    <source>
        <dbReference type="ARBA" id="ARBA00022679"/>
    </source>
</evidence>
<reference evidence="13" key="2">
    <citation type="submission" date="2021-08" db="EMBL/GenBank/DDBJ databases">
        <authorList>
            <person name="Dalcin Martins P."/>
        </authorList>
    </citation>
    <scope>NUCLEOTIDE SEQUENCE</scope>
    <source>
        <strain evidence="13">MAG_39</strain>
    </source>
</reference>
<dbReference type="InterPro" id="IPR015424">
    <property type="entry name" value="PyrdxlP-dep_Trfase"/>
</dbReference>
<keyword evidence="8 11" id="KW-0663">Pyridoxal phosphate</keyword>
<comment type="cofactor">
    <cofactor evidence="1 11">
        <name>pyridoxal 5'-phosphate</name>
        <dbReference type="ChEBI" id="CHEBI:597326"/>
    </cofactor>
</comment>
<dbReference type="SUPFAM" id="SSF53383">
    <property type="entry name" value="PLP-dependent transferases"/>
    <property type="match status" value="1"/>
</dbReference>
<feature type="modified residue" description="N6-(pyridoxal phosphate)lysine" evidence="11">
    <location>
        <position position="212"/>
    </location>
</feature>
<evidence type="ECO:0000256" key="2">
    <source>
        <dbReference type="ARBA" id="ARBA00005011"/>
    </source>
</evidence>
<dbReference type="CDD" id="cd00609">
    <property type="entry name" value="AAT_like"/>
    <property type="match status" value="1"/>
</dbReference>
<dbReference type="GO" id="GO:0030170">
    <property type="term" value="F:pyridoxal phosphate binding"/>
    <property type="evidence" value="ECO:0007669"/>
    <property type="project" value="InterPro"/>
</dbReference>
<dbReference type="Proteomes" id="UP000705867">
    <property type="component" value="Unassembled WGS sequence"/>
</dbReference>
<dbReference type="Pfam" id="PF00155">
    <property type="entry name" value="Aminotran_1_2"/>
    <property type="match status" value="1"/>
</dbReference>
<evidence type="ECO:0000256" key="1">
    <source>
        <dbReference type="ARBA" id="ARBA00001933"/>
    </source>
</evidence>
<accession>A0A953LZX1</accession>
<comment type="subunit">
    <text evidence="4 11">Homodimer.</text>
</comment>
<evidence type="ECO:0000256" key="9">
    <source>
        <dbReference type="ARBA" id="ARBA00023102"/>
    </source>
</evidence>
<evidence type="ECO:0000256" key="6">
    <source>
        <dbReference type="ARBA" id="ARBA00022605"/>
    </source>
</evidence>
<reference evidence="13" key="1">
    <citation type="journal article" date="2021" name="bioRxiv">
        <title>Unraveling nitrogen, sulfur and carbon metabolic pathways and microbial community transcriptional responses to substrate deprivation and toxicity stresses in a bioreactor mimicking anoxic brackish coastal sediment conditions.</title>
        <authorList>
            <person name="Martins P.D."/>
            <person name="Echeveste M.J."/>
            <person name="Arshad A."/>
            <person name="Kurth J."/>
            <person name="Ouboter H."/>
            <person name="Jetten M.S.M."/>
            <person name="Welte C.U."/>
        </authorList>
    </citation>
    <scope>NUCLEOTIDE SEQUENCE</scope>
    <source>
        <strain evidence="13">MAG_39</strain>
    </source>
</reference>
<name>A0A953LZX1_9BACT</name>
<feature type="domain" description="Aminotransferase class I/classII large" evidence="12">
    <location>
        <begin position="45"/>
        <end position="343"/>
    </location>
</feature>
<evidence type="ECO:0000256" key="5">
    <source>
        <dbReference type="ARBA" id="ARBA00022576"/>
    </source>
</evidence>
<evidence type="ECO:0000313" key="13">
    <source>
        <dbReference type="EMBL" id="MBZ0156139.1"/>
    </source>
</evidence>
<dbReference type="NCBIfam" id="TIGR01141">
    <property type="entry name" value="hisC"/>
    <property type="match status" value="1"/>
</dbReference>
<protein>
    <recommendedName>
        <fullName evidence="11">Histidinol-phosphate aminotransferase</fullName>
        <ecNumber evidence="11">2.6.1.9</ecNumber>
    </recommendedName>
    <alternativeName>
        <fullName evidence="11">Imidazole acetol-phosphate transaminase</fullName>
    </alternativeName>
</protein>
<dbReference type="InterPro" id="IPR015421">
    <property type="entry name" value="PyrdxlP-dep_Trfase_major"/>
</dbReference>
<keyword evidence="5 11" id="KW-0032">Aminotransferase</keyword>
<dbReference type="InterPro" id="IPR005861">
    <property type="entry name" value="HisP_aminotrans"/>
</dbReference>
<organism evidence="13 14">
    <name type="scientific">Candidatus Nitrobium versatile</name>
    <dbReference type="NCBI Taxonomy" id="2884831"/>
    <lineage>
        <taxon>Bacteria</taxon>
        <taxon>Pseudomonadati</taxon>
        <taxon>Nitrospirota</taxon>
        <taxon>Nitrospiria</taxon>
        <taxon>Nitrospirales</taxon>
        <taxon>Nitrospiraceae</taxon>
        <taxon>Candidatus Nitrobium</taxon>
    </lineage>
</organism>
<keyword evidence="6 11" id="KW-0028">Amino-acid biosynthesis</keyword>
<dbReference type="InterPro" id="IPR004839">
    <property type="entry name" value="Aminotransferase_I/II_large"/>
</dbReference>
<dbReference type="InterPro" id="IPR015422">
    <property type="entry name" value="PyrdxlP-dep_Trfase_small"/>
</dbReference>
<dbReference type="Gene3D" id="3.40.640.10">
    <property type="entry name" value="Type I PLP-dependent aspartate aminotransferase-like (Major domain)"/>
    <property type="match status" value="1"/>
</dbReference>
<dbReference type="Gene3D" id="3.90.1150.10">
    <property type="entry name" value="Aspartate Aminotransferase, domain 1"/>
    <property type="match status" value="1"/>
</dbReference>
<comment type="caution">
    <text evidence="13">The sequence shown here is derived from an EMBL/GenBank/DDBJ whole genome shotgun (WGS) entry which is preliminary data.</text>
</comment>
<dbReference type="AlphaFoldDB" id="A0A953LZX1"/>
<evidence type="ECO:0000313" key="14">
    <source>
        <dbReference type="Proteomes" id="UP000705867"/>
    </source>
</evidence>
<evidence type="ECO:0000256" key="10">
    <source>
        <dbReference type="ARBA" id="ARBA00047481"/>
    </source>
</evidence>
<comment type="similarity">
    <text evidence="3 11">Belongs to the class-II pyridoxal-phosphate-dependent aminotransferase family. Histidinol-phosphate aminotransferase subfamily.</text>
</comment>
<dbReference type="EMBL" id="JAIOIV010000066">
    <property type="protein sequence ID" value="MBZ0156139.1"/>
    <property type="molecule type" value="Genomic_DNA"/>
</dbReference>
<evidence type="ECO:0000256" key="11">
    <source>
        <dbReference type="HAMAP-Rule" id="MF_01023"/>
    </source>
</evidence>
<sequence>MAKKMDFSKLSRKNIRSLRPYEAKEIPCRVKLDANESPCSPFPLEEWRERSLSLNRYPDPDAGEIRKQISRAFSVRPEEVLLGNGSDELIYYLIITFGGPVLYPVPTFSMYGIIAQSLGERHSGVSLDGGFDLDEERMLAAVKKEKPPLVFLSSPNNPTGNCFSTERILRIVDASKGIVVVDEAYQPFSSERGFLPFLKDYPNLVVLRTMSKIGFASLRVGFMMADKGLIAEVNKVRLPFNLNGLSQAVAVQAFKKKRAVQAVVKSIIAERERLSAALHAIEGVAPYPSEANFILVTVEDAEVVHRKLLRDGVLVRNLNGTVKGALRVTVGTPGENTLFLEALKKAVRRK</sequence>
<dbReference type="PANTHER" id="PTHR42885">
    <property type="entry name" value="HISTIDINOL-PHOSPHATE AMINOTRANSFERASE-RELATED"/>
    <property type="match status" value="1"/>
</dbReference>
<dbReference type="PANTHER" id="PTHR42885:SF2">
    <property type="entry name" value="HISTIDINOL-PHOSPHATE AMINOTRANSFERASE"/>
    <property type="match status" value="1"/>
</dbReference>
<gene>
    <name evidence="11 13" type="primary">hisC</name>
    <name evidence="13" type="ORF">K8I29_07980</name>
</gene>
<comment type="pathway">
    <text evidence="2 11">Amino-acid biosynthesis; L-histidine biosynthesis; L-histidine from 5-phospho-alpha-D-ribose 1-diphosphate: step 7/9.</text>
</comment>
<dbReference type="EC" id="2.6.1.9" evidence="11"/>
<dbReference type="HAMAP" id="MF_01023">
    <property type="entry name" value="HisC_aminotrans_2"/>
    <property type="match status" value="1"/>
</dbReference>
<dbReference type="GO" id="GO:0000105">
    <property type="term" value="P:L-histidine biosynthetic process"/>
    <property type="evidence" value="ECO:0007669"/>
    <property type="project" value="UniProtKB-UniRule"/>
</dbReference>
<dbReference type="GO" id="GO:0004400">
    <property type="term" value="F:histidinol-phosphate transaminase activity"/>
    <property type="evidence" value="ECO:0007669"/>
    <property type="project" value="UniProtKB-UniRule"/>
</dbReference>
<comment type="catalytic activity">
    <reaction evidence="10 11">
        <text>L-histidinol phosphate + 2-oxoglutarate = 3-(imidazol-4-yl)-2-oxopropyl phosphate + L-glutamate</text>
        <dbReference type="Rhea" id="RHEA:23744"/>
        <dbReference type="ChEBI" id="CHEBI:16810"/>
        <dbReference type="ChEBI" id="CHEBI:29985"/>
        <dbReference type="ChEBI" id="CHEBI:57766"/>
        <dbReference type="ChEBI" id="CHEBI:57980"/>
        <dbReference type="EC" id="2.6.1.9"/>
    </reaction>
</comment>
<keyword evidence="7 11" id="KW-0808">Transferase</keyword>
<evidence type="ECO:0000256" key="4">
    <source>
        <dbReference type="ARBA" id="ARBA00011738"/>
    </source>
</evidence>